<proteinExistence type="inferred from homology"/>
<protein>
    <recommendedName>
        <fullName evidence="10">ATP synthase gamma chain</fullName>
    </recommendedName>
    <alternativeName>
        <fullName evidence="10">ATP synthase F1 sector gamma subunit</fullName>
    </alternativeName>
    <alternativeName>
        <fullName evidence="10">F-ATPase gamma subunit</fullName>
    </alternativeName>
</protein>
<keyword evidence="4 10" id="KW-0813">Transport</keyword>
<evidence type="ECO:0000256" key="10">
    <source>
        <dbReference type="HAMAP-Rule" id="MF_00815"/>
    </source>
</evidence>
<comment type="function">
    <text evidence="1 10">Produces ATP from ADP in the presence of a proton gradient across the membrane. The gamma chain is believed to be important in regulating ATPase activity and the flow of protons through the CF(0) complex.</text>
</comment>
<dbReference type="SUPFAM" id="SSF52943">
    <property type="entry name" value="ATP synthase (F1-ATPase), gamma subunit"/>
    <property type="match status" value="1"/>
</dbReference>
<dbReference type="PANTHER" id="PTHR11693:SF22">
    <property type="entry name" value="ATP SYNTHASE SUBUNIT GAMMA, MITOCHONDRIAL"/>
    <property type="match status" value="1"/>
</dbReference>
<keyword evidence="8 10" id="KW-0139">CF(1)</keyword>
<dbReference type="InterPro" id="IPR023632">
    <property type="entry name" value="ATP_synth_F1_gsu_CS"/>
</dbReference>
<keyword evidence="5 10" id="KW-0375">Hydrogen ion transport</keyword>
<gene>
    <name evidence="10" type="primary">atpG</name>
    <name evidence="11" type="ORF">SAMN02745941_04183</name>
</gene>
<dbReference type="InterPro" id="IPR035968">
    <property type="entry name" value="ATP_synth_F1_ATPase_gsu"/>
</dbReference>
<dbReference type="PROSITE" id="PS00153">
    <property type="entry name" value="ATPASE_GAMMA"/>
    <property type="match status" value="1"/>
</dbReference>
<dbReference type="CDD" id="cd12151">
    <property type="entry name" value="F1-ATPase_gamma"/>
    <property type="match status" value="1"/>
</dbReference>
<comment type="subunit">
    <text evidence="10">F-type ATPases have 2 components, CF(1) - the catalytic core - and CF(0) - the membrane proton channel. CF(1) has five subunits: alpha(3), beta(3), gamma(1), delta(1), epsilon(1). CF(0) has three main subunits: a, b and c.</text>
</comment>
<dbReference type="Proteomes" id="UP000184241">
    <property type="component" value="Unassembled WGS sequence"/>
</dbReference>
<evidence type="ECO:0000256" key="7">
    <source>
        <dbReference type="ARBA" id="ARBA00023136"/>
    </source>
</evidence>
<evidence type="ECO:0000256" key="8">
    <source>
        <dbReference type="ARBA" id="ARBA00023196"/>
    </source>
</evidence>
<keyword evidence="6 10" id="KW-0406">Ion transport</keyword>
<dbReference type="GO" id="GO:0046933">
    <property type="term" value="F:proton-transporting ATP synthase activity, rotational mechanism"/>
    <property type="evidence" value="ECO:0007669"/>
    <property type="project" value="UniProtKB-UniRule"/>
</dbReference>
<evidence type="ECO:0000256" key="2">
    <source>
        <dbReference type="ARBA" id="ARBA00004170"/>
    </source>
</evidence>
<comment type="subcellular location">
    <subcellularLocation>
        <location evidence="10">Cell membrane</location>
        <topology evidence="10">Peripheral membrane protein</topology>
    </subcellularLocation>
    <subcellularLocation>
        <location evidence="2">Membrane</location>
        <topology evidence="2">Peripheral membrane protein</topology>
    </subcellularLocation>
</comment>
<keyword evidence="9 10" id="KW-0066">ATP synthesis</keyword>
<evidence type="ECO:0000256" key="6">
    <source>
        <dbReference type="ARBA" id="ARBA00023065"/>
    </source>
</evidence>
<evidence type="ECO:0000256" key="9">
    <source>
        <dbReference type="ARBA" id="ARBA00023310"/>
    </source>
</evidence>
<dbReference type="RefSeq" id="WP_073022507.1">
    <property type="nucleotide sequence ID" value="NZ_FQXU01000018.1"/>
</dbReference>
<organism evidence="11 12">
    <name type="scientific">Clostridium intestinale DSM 6191</name>
    <dbReference type="NCBI Taxonomy" id="1121320"/>
    <lineage>
        <taxon>Bacteria</taxon>
        <taxon>Bacillati</taxon>
        <taxon>Bacillota</taxon>
        <taxon>Clostridia</taxon>
        <taxon>Eubacteriales</taxon>
        <taxon>Clostridiaceae</taxon>
        <taxon>Clostridium</taxon>
    </lineage>
</organism>
<dbReference type="Gene3D" id="3.40.1380.10">
    <property type="match status" value="1"/>
</dbReference>
<dbReference type="PRINTS" id="PR00126">
    <property type="entry name" value="ATPASEGAMMA"/>
</dbReference>
<keyword evidence="10" id="KW-1003">Cell membrane</keyword>
<evidence type="ECO:0000256" key="5">
    <source>
        <dbReference type="ARBA" id="ARBA00022781"/>
    </source>
</evidence>
<evidence type="ECO:0000256" key="1">
    <source>
        <dbReference type="ARBA" id="ARBA00003456"/>
    </source>
</evidence>
<dbReference type="Gene3D" id="1.10.287.80">
    <property type="entry name" value="ATP synthase, gamma subunit, helix hairpin domain"/>
    <property type="match status" value="1"/>
</dbReference>
<dbReference type="Pfam" id="PF00231">
    <property type="entry name" value="ATP-synt"/>
    <property type="match status" value="1"/>
</dbReference>
<dbReference type="HAMAP" id="MF_00815">
    <property type="entry name" value="ATP_synth_gamma_bact"/>
    <property type="match status" value="1"/>
</dbReference>
<name>A0A1M6D7X4_9CLOT</name>
<reference evidence="11 12" key="1">
    <citation type="submission" date="2016-11" db="EMBL/GenBank/DDBJ databases">
        <authorList>
            <person name="Jaros S."/>
            <person name="Januszkiewicz K."/>
            <person name="Wedrychowicz H."/>
        </authorList>
    </citation>
    <scope>NUCLEOTIDE SEQUENCE [LARGE SCALE GENOMIC DNA]</scope>
    <source>
        <strain evidence="11 12">DSM 6191</strain>
    </source>
</reference>
<accession>A0A1M6D7X4</accession>
<dbReference type="GO" id="GO:0042777">
    <property type="term" value="P:proton motive force-driven plasma membrane ATP synthesis"/>
    <property type="evidence" value="ECO:0007669"/>
    <property type="project" value="UniProtKB-UniRule"/>
</dbReference>
<dbReference type="GO" id="GO:0045259">
    <property type="term" value="C:proton-transporting ATP synthase complex"/>
    <property type="evidence" value="ECO:0007669"/>
    <property type="project" value="UniProtKB-KW"/>
</dbReference>
<evidence type="ECO:0000256" key="4">
    <source>
        <dbReference type="ARBA" id="ARBA00022448"/>
    </source>
</evidence>
<evidence type="ECO:0000313" key="11">
    <source>
        <dbReference type="EMBL" id="SHI69299.1"/>
    </source>
</evidence>
<sequence length="282" mass="31287">MAGAGLIQIKRRIKSITNTKKITKAMGLVATSKLRKTRKQLSFNDKYFNSLKDLTESLISSIEEDDNSIYFKANNQGPALYILIASDTGLCGGFNGNIVNYFMTQSVNAENAEVMVVGQKGLSYLKRYNQSTLAEYVDIPDVPTVKEAKIIYEHAIRLYKEGSISEINVIYAEFISPVKQNMKKAKLLPMDKIEGKKANIIAEPNIEEVVEGTLDIYLKSYILNCMLNSKASEQSARMTAMDGATNNASDLLDALNTKYNRIRQTAITQEISEIVGGAEAQK</sequence>
<dbReference type="PANTHER" id="PTHR11693">
    <property type="entry name" value="ATP SYNTHASE GAMMA CHAIN"/>
    <property type="match status" value="1"/>
</dbReference>
<keyword evidence="7 10" id="KW-0472">Membrane</keyword>
<dbReference type="InterPro" id="IPR000131">
    <property type="entry name" value="ATP_synth_F1_gsu"/>
</dbReference>
<dbReference type="GO" id="GO:0005524">
    <property type="term" value="F:ATP binding"/>
    <property type="evidence" value="ECO:0007669"/>
    <property type="project" value="UniProtKB-UniRule"/>
</dbReference>
<dbReference type="EMBL" id="FQXU01000018">
    <property type="protein sequence ID" value="SHI69299.1"/>
    <property type="molecule type" value="Genomic_DNA"/>
</dbReference>
<dbReference type="NCBIfam" id="TIGR01146">
    <property type="entry name" value="ATPsyn_F1gamma"/>
    <property type="match status" value="1"/>
</dbReference>
<evidence type="ECO:0000313" key="12">
    <source>
        <dbReference type="Proteomes" id="UP000184241"/>
    </source>
</evidence>
<evidence type="ECO:0000256" key="3">
    <source>
        <dbReference type="ARBA" id="ARBA00007681"/>
    </source>
</evidence>
<dbReference type="AlphaFoldDB" id="A0A1M6D7X4"/>
<dbReference type="GO" id="GO:0005886">
    <property type="term" value="C:plasma membrane"/>
    <property type="evidence" value="ECO:0007669"/>
    <property type="project" value="UniProtKB-SubCell"/>
</dbReference>
<comment type="similarity">
    <text evidence="3 10">Belongs to the ATPase gamma chain family.</text>
</comment>